<evidence type="ECO:0000256" key="2">
    <source>
        <dbReference type="SAM" id="Phobius"/>
    </source>
</evidence>
<reference evidence="4" key="1">
    <citation type="journal article" date="2019" name="Int. J. Syst. Evol. Microbiol.">
        <title>The Global Catalogue of Microorganisms (GCM) 10K type strain sequencing project: providing services to taxonomists for standard genome sequencing and annotation.</title>
        <authorList>
            <consortium name="The Broad Institute Genomics Platform"/>
            <consortium name="The Broad Institute Genome Sequencing Center for Infectious Disease"/>
            <person name="Wu L."/>
            <person name="Ma J."/>
        </authorList>
    </citation>
    <scope>NUCLEOTIDE SEQUENCE [LARGE SCALE GENOMIC DNA]</scope>
    <source>
        <strain evidence="4">JCM 12165</strain>
    </source>
</reference>
<keyword evidence="4" id="KW-1185">Reference proteome</keyword>
<feature type="transmembrane region" description="Helical" evidence="2">
    <location>
        <begin position="19"/>
        <end position="36"/>
    </location>
</feature>
<gene>
    <name evidence="3" type="ORF">ACFSCY_04235</name>
</gene>
<feature type="transmembrane region" description="Helical" evidence="2">
    <location>
        <begin position="156"/>
        <end position="175"/>
    </location>
</feature>
<keyword evidence="2" id="KW-1133">Transmembrane helix</keyword>
<protein>
    <submittedName>
        <fullName evidence="3">TIGR04222 domain-containing membrane protein</fullName>
    </submittedName>
</protein>
<evidence type="ECO:0000313" key="4">
    <source>
        <dbReference type="Proteomes" id="UP001597145"/>
    </source>
</evidence>
<proteinExistence type="predicted"/>
<dbReference type="NCBIfam" id="TIGR04222">
    <property type="entry name" value="near_uncomplex"/>
    <property type="match status" value="1"/>
</dbReference>
<comment type="caution">
    <text evidence="3">The sequence shown here is derived from an EMBL/GenBank/DDBJ whole genome shotgun (WGS) entry which is preliminary data.</text>
</comment>
<evidence type="ECO:0000256" key="1">
    <source>
        <dbReference type="SAM" id="MobiDB-lite"/>
    </source>
</evidence>
<accession>A0ABW4FF90</accession>
<keyword evidence="2" id="KW-0812">Transmembrane</keyword>
<keyword evidence="2" id="KW-0472">Membrane</keyword>
<evidence type="ECO:0000313" key="3">
    <source>
        <dbReference type="EMBL" id="MFD1528642.1"/>
    </source>
</evidence>
<feature type="transmembrane region" description="Helical" evidence="2">
    <location>
        <begin position="181"/>
        <end position="200"/>
    </location>
</feature>
<dbReference type="EMBL" id="JBHUCP010000003">
    <property type="protein sequence ID" value="MFD1528642.1"/>
    <property type="molecule type" value="Genomic_DNA"/>
</dbReference>
<name>A0ABW4FF90_9PSEU</name>
<sequence>MALTAATAGTWGISGPEFLLIYLAIAVAVLVAGTRARRALADPEATIRAGDLTAHPHDVAYLNAGPELAVYSALSAMHLRGTIAGSGGGNVRAAGRLTPDTDGLEKAIHFAAASPVHRRRLPFHRPVQTALVIVDQRLVTGGLLLSDEQRRQIRRVGLWMLGVAGLGLVRLLAGIAEAQPVGFLLAAFVAVTVVAAVQLARAPRRTRLGDRTLAQLRSEHHSLAPSLRPDWHVYGPGGAALSIGVFGTSALWASDPAFAHEIAAQRVTAGGSGDGGGGGSTDGGGGGGGGGCGGGGCGG</sequence>
<organism evidence="3 4">
    <name type="scientific">Pseudonocardia aurantiaca</name>
    <dbReference type="NCBI Taxonomy" id="75290"/>
    <lineage>
        <taxon>Bacteria</taxon>
        <taxon>Bacillati</taxon>
        <taxon>Actinomycetota</taxon>
        <taxon>Actinomycetes</taxon>
        <taxon>Pseudonocardiales</taxon>
        <taxon>Pseudonocardiaceae</taxon>
        <taxon>Pseudonocardia</taxon>
    </lineage>
</organism>
<dbReference type="RefSeq" id="WP_343969843.1">
    <property type="nucleotide sequence ID" value="NZ_BAAAJG010000001.1"/>
</dbReference>
<dbReference type="Proteomes" id="UP001597145">
    <property type="component" value="Unassembled WGS sequence"/>
</dbReference>
<feature type="region of interest" description="Disordered" evidence="1">
    <location>
        <begin position="270"/>
        <end position="299"/>
    </location>
</feature>
<dbReference type="InterPro" id="IPR026467">
    <property type="entry name" value="Ser/Gly_Cys_C_dom"/>
</dbReference>